<evidence type="ECO:0000259" key="6">
    <source>
        <dbReference type="PROSITE" id="PS50949"/>
    </source>
</evidence>
<dbReference type="InterPro" id="IPR036388">
    <property type="entry name" value="WH-like_DNA-bd_sf"/>
</dbReference>
<keyword evidence="3" id="KW-0805">Transcription regulation</keyword>
<dbReference type="RefSeq" id="WP_007620018.1">
    <property type="nucleotide sequence ID" value="NZ_BAEO01000029.1"/>
</dbReference>
<name>K6Y5V9_9ALTE</name>
<feature type="domain" description="HTH gntR-type" evidence="6">
    <location>
        <begin position="13"/>
        <end position="81"/>
    </location>
</feature>
<comment type="caution">
    <text evidence="7">The sequence shown here is derived from an EMBL/GenBank/DDBJ whole genome shotgun (WGS) entry which is preliminary data.</text>
</comment>
<dbReference type="OrthoDB" id="9808770at2"/>
<dbReference type="PANTHER" id="PTHR46577">
    <property type="entry name" value="HTH-TYPE TRANSCRIPTIONAL REGULATORY PROTEIN GABR"/>
    <property type="match status" value="1"/>
</dbReference>
<protein>
    <submittedName>
        <fullName evidence="7">GntR family transcriptional regulator</fullName>
    </submittedName>
</protein>
<keyword evidence="2" id="KW-0663">Pyridoxal phosphate</keyword>
<dbReference type="GO" id="GO:0030170">
    <property type="term" value="F:pyridoxal phosphate binding"/>
    <property type="evidence" value="ECO:0007669"/>
    <property type="project" value="InterPro"/>
</dbReference>
<organism evidence="7 8">
    <name type="scientific">Paraglaciecola arctica BSs20135</name>
    <dbReference type="NCBI Taxonomy" id="493475"/>
    <lineage>
        <taxon>Bacteria</taxon>
        <taxon>Pseudomonadati</taxon>
        <taxon>Pseudomonadota</taxon>
        <taxon>Gammaproteobacteria</taxon>
        <taxon>Alteromonadales</taxon>
        <taxon>Alteromonadaceae</taxon>
        <taxon>Paraglaciecola</taxon>
    </lineage>
</organism>
<evidence type="ECO:0000313" key="8">
    <source>
        <dbReference type="Proteomes" id="UP000006327"/>
    </source>
</evidence>
<dbReference type="CDD" id="cd00609">
    <property type="entry name" value="AAT_like"/>
    <property type="match status" value="1"/>
</dbReference>
<dbReference type="InterPro" id="IPR036390">
    <property type="entry name" value="WH_DNA-bd_sf"/>
</dbReference>
<dbReference type="SUPFAM" id="SSF53383">
    <property type="entry name" value="PLP-dependent transferases"/>
    <property type="match status" value="1"/>
</dbReference>
<keyword evidence="5" id="KW-0804">Transcription</keyword>
<dbReference type="GO" id="GO:0003700">
    <property type="term" value="F:DNA-binding transcription factor activity"/>
    <property type="evidence" value="ECO:0007669"/>
    <property type="project" value="InterPro"/>
</dbReference>
<dbReference type="Gene3D" id="3.40.640.10">
    <property type="entry name" value="Type I PLP-dependent aspartate aminotransferase-like (Major domain)"/>
    <property type="match status" value="1"/>
</dbReference>
<reference evidence="7 8" key="1">
    <citation type="journal article" date="2017" name="Antonie Van Leeuwenhoek">
        <title>Rhizobium rhizosphaerae sp. nov., a novel species isolated from rice rhizosphere.</title>
        <authorList>
            <person name="Zhao J.J."/>
            <person name="Zhang J."/>
            <person name="Zhang R.J."/>
            <person name="Zhang C.W."/>
            <person name="Yin H.Q."/>
            <person name="Zhang X.X."/>
        </authorList>
    </citation>
    <scope>NUCLEOTIDE SEQUENCE [LARGE SCALE GENOMIC DNA]</scope>
    <source>
        <strain evidence="7 8">BSs20135</strain>
    </source>
</reference>
<evidence type="ECO:0000313" key="7">
    <source>
        <dbReference type="EMBL" id="GAC19311.1"/>
    </source>
</evidence>
<dbReference type="InterPro" id="IPR004839">
    <property type="entry name" value="Aminotransferase_I/II_large"/>
</dbReference>
<proteinExistence type="inferred from homology"/>
<dbReference type="EMBL" id="BAEO01000029">
    <property type="protein sequence ID" value="GAC19311.1"/>
    <property type="molecule type" value="Genomic_DNA"/>
</dbReference>
<dbReference type="PROSITE" id="PS50949">
    <property type="entry name" value="HTH_GNTR"/>
    <property type="match status" value="1"/>
</dbReference>
<keyword evidence="8" id="KW-1185">Reference proteome</keyword>
<dbReference type="SUPFAM" id="SSF46785">
    <property type="entry name" value="Winged helix' DNA-binding domain"/>
    <property type="match status" value="1"/>
</dbReference>
<dbReference type="AlphaFoldDB" id="K6Y5V9"/>
<dbReference type="CDD" id="cd07377">
    <property type="entry name" value="WHTH_GntR"/>
    <property type="match status" value="1"/>
</dbReference>
<dbReference type="SMART" id="SM00345">
    <property type="entry name" value="HTH_GNTR"/>
    <property type="match status" value="1"/>
</dbReference>
<dbReference type="STRING" id="493475.GARC_2345"/>
<dbReference type="PRINTS" id="PR00035">
    <property type="entry name" value="HTHGNTR"/>
</dbReference>
<evidence type="ECO:0000256" key="2">
    <source>
        <dbReference type="ARBA" id="ARBA00022898"/>
    </source>
</evidence>
<evidence type="ECO:0000256" key="5">
    <source>
        <dbReference type="ARBA" id="ARBA00023163"/>
    </source>
</evidence>
<dbReference type="eggNOG" id="COG1167">
    <property type="taxonomic scope" value="Bacteria"/>
</dbReference>
<dbReference type="InterPro" id="IPR015424">
    <property type="entry name" value="PyrdxlP-dep_Trfase"/>
</dbReference>
<dbReference type="Gene3D" id="1.10.10.10">
    <property type="entry name" value="Winged helix-like DNA-binding domain superfamily/Winged helix DNA-binding domain"/>
    <property type="match status" value="1"/>
</dbReference>
<keyword evidence="4" id="KW-0238">DNA-binding</keyword>
<comment type="similarity">
    <text evidence="1">In the C-terminal section; belongs to the class-I pyridoxal-phosphate-dependent aminotransferase family.</text>
</comment>
<dbReference type="Proteomes" id="UP000006327">
    <property type="component" value="Unassembled WGS sequence"/>
</dbReference>
<sequence>MKVFKLQDTNSSQAKYLQLAETVRCAIRQGQLATGDKLPSVKSISEDLGLNRHTVMKSLAELVAEGWIESIQRVGYKVLHNLPIEQSKRLSKIADNSSHMDYRLVRSGIPLPTYPANDFEYNFAGGQPDLALFPFAEIKSCMSDVLSRPNTAQLSYGQSAGTPELIDQVKIYLRKSRAITEREIVITNGSQEALFIVAQLLLQSGDKVAVEELGYPPAMAAFRSTGAELVGVKQDELGMCPDALERQILKGNVRLIYLTPLHQYPTTVTLSMSRRMAIYQLAVQHNIPIVEDDYDHEFHYRCQPLAPMATQDPAQLIIYLSTFSKLMFPGARIGIMAVSKAMAKAVTEYRLLICHKSNVLMQAALAKWMESGGFTRHLRRTTRVNLQRRDHAISVLKKYSCFEFDTPDGGMALWVKLKHGTEVNEGKPSAEWLANLCQQMGIYIQHERQFQLNNKRDRNGYIRLGFAGMSENKFAEGIELLANRLVNLNLG</sequence>
<dbReference type="Pfam" id="PF00392">
    <property type="entry name" value="GntR"/>
    <property type="match status" value="1"/>
</dbReference>
<dbReference type="InterPro" id="IPR000524">
    <property type="entry name" value="Tscrpt_reg_HTH_GntR"/>
</dbReference>
<gene>
    <name evidence="7" type="ORF">GARC_2345</name>
</gene>
<dbReference type="InterPro" id="IPR015421">
    <property type="entry name" value="PyrdxlP-dep_Trfase_major"/>
</dbReference>
<dbReference type="Pfam" id="PF00155">
    <property type="entry name" value="Aminotran_1_2"/>
    <property type="match status" value="1"/>
</dbReference>
<dbReference type="GO" id="GO:0003677">
    <property type="term" value="F:DNA binding"/>
    <property type="evidence" value="ECO:0007669"/>
    <property type="project" value="UniProtKB-KW"/>
</dbReference>
<evidence type="ECO:0000256" key="3">
    <source>
        <dbReference type="ARBA" id="ARBA00023015"/>
    </source>
</evidence>
<accession>K6Y5V9</accession>
<dbReference type="PANTHER" id="PTHR46577:SF1">
    <property type="entry name" value="HTH-TYPE TRANSCRIPTIONAL REGULATORY PROTEIN GABR"/>
    <property type="match status" value="1"/>
</dbReference>
<evidence type="ECO:0000256" key="1">
    <source>
        <dbReference type="ARBA" id="ARBA00005384"/>
    </source>
</evidence>
<dbReference type="InterPro" id="IPR051446">
    <property type="entry name" value="HTH_trans_reg/aminotransferase"/>
</dbReference>
<evidence type="ECO:0000256" key="4">
    <source>
        <dbReference type="ARBA" id="ARBA00023125"/>
    </source>
</evidence>